<evidence type="ECO:0000256" key="1">
    <source>
        <dbReference type="SAM" id="MobiDB-lite"/>
    </source>
</evidence>
<dbReference type="STRING" id="318464.IO99_15230"/>
<dbReference type="Proteomes" id="UP000028542">
    <property type="component" value="Unassembled WGS sequence"/>
</dbReference>
<evidence type="ECO:0000313" key="2">
    <source>
        <dbReference type="EMBL" id="KEZ85278.1"/>
    </source>
</evidence>
<protein>
    <submittedName>
        <fullName evidence="2">Uncharacterized protein</fullName>
    </submittedName>
</protein>
<dbReference type="AlphaFoldDB" id="A0A084J8J4"/>
<dbReference type="EMBL" id="JPMD01000038">
    <property type="protein sequence ID" value="KEZ85278.1"/>
    <property type="molecule type" value="Genomic_DNA"/>
</dbReference>
<keyword evidence="3" id="KW-1185">Reference proteome</keyword>
<feature type="region of interest" description="Disordered" evidence="1">
    <location>
        <begin position="1"/>
        <end position="38"/>
    </location>
</feature>
<name>A0A084J8J4_9CLOT</name>
<proteinExistence type="predicted"/>
<comment type="caution">
    <text evidence="2">The sequence shown here is derived from an EMBL/GenBank/DDBJ whole genome shotgun (WGS) entry which is preliminary data.</text>
</comment>
<reference evidence="2 3" key="1">
    <citation type="submission" date="2014-07" db="EMBL/GenBank/DDBJ databases">
        <title>Draft genome of Clostridium sulfidigenes 113A isolated from sediments associated with methane hydrate from Krishna Godavari basin.</title>
        <authorList>
            <person name="Honkalas V.S."/>
            <person name="Dabir A.P."/>
            <person name="Arora P."/>
            <person name="Dhakephalkar P.K."/>
        </authorList>
    </citation>
    <scope>NUCLEOTIDE SEQUENCE [LARGE SCALE GENOMIC DNA]</scope>
    <source>
        <strain evidence="2 3">113A</strain>
    </source>
</reference>
<accession>A0A084J8J4</accession>
<organism evidence="2 3">
    <name type="scientific">Clostridium sulfidigenes</name>
    <dbReference type="NCBI Taxonomy" id="318464"/>
    <lineage>
        <taxon>Bacteria</taxon>
        <taxon>Bacillati</taxon>
        <taxon>Bacillota</taxon>
        <taxon>Clostridia</taxon>
        <taxon>Eubacteriales</taxon>
        <taxon>Clostridiaceae</taxon>
        <taxon>Clostridium</taxon>
    </lineage>
</organism>
<evidence type="ECO:0000313" key="3">
    <source>
        <dbReference type="Proteomes" id="UP000028542"/>
    </source>
</evidence>
<gene>
    <name evidence="2" type="ORF">IO99_15230</name>
</gene>
<sequence>MNYHKGESSLSYYQNNPRLQQLLPKPPRPPQPNNTNHINHWLLPQSQPKLELQLWFVNPVQQEVGHLSQHGCILQQQQQSHLQLE</sequence>
<feature type="compositionally biased region" description="Low complexity" evidence="1">
    <location>
        <begin position="14"/>
        <end position="23"/>
    </location>
</feature>